<sequence length="32" mass="3749">MPLMIQILYLEAHRMGQIMKDCIISITTHMCL</sequence>
<reference evidence="1" key="1">
    <citation type="submission" date="2018-02" db="EMBL/GenBank/DDBJ databases">
        <title>Rhizophora mucronata_Transcriptome.</title>
        <authorList>
            <person name="Meera S.P."/>
            <person name="Sreeshan A."/>
            <person name="Augustine A."/>
        </authorList>
    </citation>
    <scope>NUCLEOTIDE SEQUENCE</scope>
    <source>
        <tissue evidence="1">Leaf</tissue>
    </source>
</reference>
<accession>A0A2P2NDN7</accession>
<protein>
    <submittedName>
        <fullName evidence="1">Uncharacterized protein</fullName>
    </submittedName>
</protein>
<dbReference type="EMBL" id="GGEC01060085">
    <property type="protein sequence ID" value="MBX40569.1"/>
    <property type="molecule type" value="Transcribed_RNA"/>
</dbReference>
<organism evidence="1">
    <name type="scientific">Rhizophora mucronata</name>
    <name type="common">Asiatic mangrove</name>
    <dbReference type="NCBI Taxonomy" id="61149"/>
    <lineage>
        <taxon>Eukaryota</taxon>
        <taxon>Viridiplantae</taxon>
        <taxon>Streptophyta</taxon>
        <taxon>Embryophyta</taxon>
        <taxon>Tracheophyta</taxon>
        <taxon>Spermatophyta</taxon>
        <taxon>Magnoliopsida</taxon>
        <taxon>eudicotyledons</taxon>
        <taxon>Gunneridae</taxon>
        <taxon>Pentapetalae</taxon>
        <taxon>rosids</taxon>
        <taxon>fabids</taxon>
        <taxon>Malpighiales</taxon>
        <taxon>Rhizophoraceae</taxon>
        <taxon>Rhizophora</taxon>
    </lineage>
</organism>
<proteinExistence type="predicted"/>
<dbReference type="AlphaFoldDB" id="A0A2P2NDN7"/>
<evidence type="ECO:0000313" key="1">
    <source>
        <dbReference type="EMBL" id="MBX40569.1"/>
    </source>
</evidence>
<name>A0A2P2NDN7_RHIMU</name>